<protein>
    <submittedName>
        <fullName evidence="3">Uncharacterized protein</fullName>
    </submittedName>
</protein>
<dbReference type="Proteomes" id="UP000485058">
    <property type="component" value="Unassembled WGS sequence"/>
</dbReference>
<reference evidence="3 4" key="1">
    <citation type="submission" date="2020-02" db="EMBL/GenBank/DDBJ databases">
        <title>Draft genome sequence of Haematococcus lacustris strain NIES-144.</title>
        <authorList>
            <person name="Morimoto D."/>
            <person name="Nakagawa S."/>
            <person name="Yoshida T."/>
            <person name="Sawayama S."/>
        </authorList>
    </citation>
    <scope>NUCLEOTIDE SEQUENCE [LARGE SCALE GENOMIC DNA]</scope>
    <source>
        <strain evidence="3 4">NIES-144</strain>
    </source>
</reference>
<feature type="region of interest" description="Disordered" evidence="2">
    <location>
        <begin position="148"/>
        <end position="174"/>
    </location>
</feature>
<feature type="coiled-coil region" evidence="1">
    <location>
        <begin position="25"/>
        <end position="108"/>
    </location>
</feature>
<accession>A0A699ZG90</accession>
<evidence type="ECO:0000313" key="3">
    <source>
        <dbReference type="EMBL" id="GFH21231.1"/>
    </source>
</evidence>
<feature type="region of interest" description="Disordered" evidence="2">
    <location>
        <begin position="182"/>
        <end position="201"/>
    </location>
</feature>
<evidence type="ECO:0000313" key="4">
    <source>
        <dbReference type="Proteomes" id="UP000485058"/>
    </source>
</evidence>
<dbReference type="AlphaFoldDB" id="A0A699ZG90"/>
<keyword evidence="4" id="KW-1185">Reference proteome</keyword>
<gene>
    <name evidence="3" type="ORF">HaLaN_18489</name>
</gene>
<sequence length="201" mass="21348">MVIEEVVVLSGSCRDRRSPAAHHRVDAQQQQLDRLAASLADTAAQLQAALEQLEARSAADQGEASSAAQQVHRLDALQAEVVGLTTKLQQRSDELEEVSRQKQALAELVQQRSAQVCDLQQQSSGDGAAPAPFSYLVGPLKHAGDYRSSLLLPPPSSAPTPRCATPQHGPTLTKHTTLAPQMEAGASKLVDLASKAPLHSD</sequence>
<evidence type="ECO:0000256" key="2">
    <source>
        <dbReference type="SAM" id="MobiDB-lite"/>
    </source>
</evidence>
<keyword evidence="1" id="KW-0175">Coiled coil</keyword>
<organism evidence="3 4">
    <name type="scientific">Haematococcus lacustris</name>
    <name type="common">Green alga</name>
    <name type="synonym">Haematococcus pluvialis</name>
    <dbReference type="NCBI Taxonomy" id="44745"/>
    <lineage>
        <taxon>Eukaryota</taxon>
        <taxon>Viridiplantae</taxon>
        <taxon>Chlorophyta</taxon>
        <taxon>core chlorophytes</taxon>
        <taxon>Chlorophyceae</taxon>
        <taxon>CS clade</taxon>
        <taxon>Chlamydomonadales</taxon>
        <taxon>Haematococcaceae</taxon>
        <taxon>Haematococcus</taxon>
    </lineage>
</organism>
<dbReference type="EMBL" id="BLLF01001784">
    <property type="protein sequence ID" value="GFH21231.1"/>
    <property type="molecule type" value="Genomic_DNA"/>
</dbReference>
<evidence type="ECO:0000256" key="1">
    <source>
        <dbReference type="SAM" id="Coils"/>
    </source>
</evidence>
<proteinExistence type="predicted"/>
<comment type="caution">
    <text evidence="3">The sequence shown here is derived from an EMBL/GenBank/DDBJ whole genome shotgun (WGS) entry which is preliminary data.</text>
</comment>
<name>A0A699ZG90_HAELA</name>